<dbReference type="GO" id="GO:0004326">
    <property type="term" value="F:tetrahydrofolylpolyglutamate synthase activity"/>
    <property type="evidence" value="ECO:0007669"/>
    <property type="project" value="InterPro"/>
</dbReference>
<evidence type="ECO:0000259" key="14">
    <source>
        <dbReference type="Pfam" id="PF02875"/>
    </source>
</evidence>
<evidence type="ECO:0000256" key="4">
    <source>
        <dbReference type="ARBA" id="ARBA00022598"/>
    </source>
</evidence>
<feature type="domain" description="Mur ligase N-terminal catalytic" evidence="13">
    <location>
        <begin position="24"/>
        <end position="96"/>
    </location>
</feature>
<comment type="similarity">
    <text evidence="2">Belongs to the MurCDEF family. MurE subfamily.</text>
</comment>
<dbReference type="UniPathway" id="UPA00219"/>
<comment type="caution">
    <text evidence="16">The sequence shown here is derived from an EMBL/GenBank/DDBJ whole genome shotgun (WGS) entry which is preliminary data.</text>
</comment>
<keyword evidence="11 12" id="KW-0961">Cell wall biogenesis/degradation</keyword>
<protein>
    <submittedName>
        <fullName evidence="16">UDP-N-acetylmuramoyl-L-alanyl-D-glutamate--2, 6-diaminopimelate ligase</fullName>
    </submittedName>
</protein>
<dbReference type="EMBL" id="PVTO01000013">
    <property type="protein sequence ID" value="PRY82334.1"/>
    <property type="molecule type" value="Genomic_DNA"/>
</dbReference>
<evidence type="ECO:0000256" key="10">
    <source>
        <dbReference type="ARBA" id="ARBA00023306"/>
    </source>
</evidence>
<dbReference type="GO" id="GO:0005524">
    <property type="term" value="F:ATP binding"/>
    <property type="evidence" value="ECO:0007669"/>
    <property type="project" value="UniProtKB-KW"/>
</dbReference>
<proteinExistence type="inferred from homology"/>
<dbReference type="Gene3D" id="3.40.1190.10">
    <property type="entry name" value="Mur-like, catalytic domain"/>
    <property type="match status" value="1"/>
</dbReference>
<dbReference type="RefSeq" id="WP_106193781.1">
    <property type="nucleotide sequence ID" value="NZ_PVTO01000013.1"/>
</dbReference>
<evidence type="ECO:0000259" key="15">
    <source>
        <dbReference type="Pfam" id="PF08245"/>
    </source>
</evidence>
<comment type="subcellular location">
    <subcellularLocation>
        <location evidence="12">Cytoplasm</location>
    </subcellularLocation>
</comment>
<dbReference type="NCBIfam" id="TIGR01085">
    <property type="entry name" value="murE"/>
    <property type="match status" value="1"/>
</dbReference>
<dbReference type="Gene3D" id="3.40.1390.10">
    <property type="entry name" value="MurE/MurF, N-terminal domain"/>
    <property type="match status" value="1"/>
</dbReference>
<evidence type="ECO:0000259" key="13">
    <source>
        <dbReference type="Pfam" id="PF01225"/>
    </source>
</evidence>
<feature type="domain" description="Mur ligase central" evidence="15">
    <location>
        <begin position="108"/>
        <end position="303"/>
    </location>
</feature>
<feature type="domain" description="Mur ligase C-terminal" evidence="14">
    <location>
        <begin position="326"/>
        <end position="455"/>
    </location>
</feature>
<comment type="pathway">
    <text evidence="1 12">Cell wall biogenesis; peptidoglycan biosynthesis.</text>
</comment>
<dbReference type="AlphaFoldDB" id="A0A2T0W752"/>
<dbReference type="SUPFAM" id="SSF53623">
    <property type="entry name" value="MurD-like peptide ligases, catalytic domain"/>
    <property type="match status" value="1"/>
</dbReference>
<dbReference type="InterPro" id="IPR036615">
    <property type="entry name" value="Mur_ligase_C_dom_sf"/>
</dbReference>
<evidence type="ECO:0000256" key="2">
    <source>
        <dbReference type="ARBA" id="ARBA00005898"/>
    </source>
</evidence>
<evidence type="ECO:0000256" key="5">
    <source>
        <dbReference type="ARBA" id="ARBA00022618"/>
    </source>
</evidence>
<dbReference type="InterPro" id="IPR004101">
    <property type="entry name" value="Mur_ligase_C"/>
</dbReference>
<evidence type="ECO:0000313" key="16">
    <source>
        <dbReference type="EMBL" id="PRY82334.1"/>
    </source>
</evidence>
<dbReference type="GO" id="GO:0009252">
    <property type="term" value="P:peptidoglycan biosynthetic process"/>
    <property type="evidence" value="ECO:0007669"/>
    <property type="project" value="UniProtKB-UniPathway"/>
</dbReference>
<dbReference type="InterPro" id="IPR005761">
    <property type="entry name" value="UDP-N-AcMur-Glu-dNH2Pim_ligase"/>
</dbReference>
<dbReference type="InterPro" id="IPR036565">
    <property type="entry name" value="Mur-like_cat_sf"/>
</dbReference>
<dbReference type="GO" id="GO:0008360">
    <property type="term" value="P:regulation of cell shape"/>
    <property type="evidence" value="ECO:0007669"/>
    <property type="project" value="UniProtKB-KW"/>
</dbReference>
<keyword evidence="7" id="KW-0067">ATP-binding</keyword>
<evidence type="ECO:0000256" key="1">
    <source>
        <dbReference type="ARBA" id="ARBA00004752"/>
    </source>
</evidence>
<dbReference type="Proteomes" id="UP000238205">
    <property type="component" value="Unassembled WGS sequence"/>
</dbReference>
<reference evidence="16 17" key="1">
    <citation type="submission" date="2018-03" db="EMBL/GenBank/DDBJ databases">
        <title>Genomic Encyclopedia of Archaeal and Bacterial Type Strains, Phase II (KMG-II): from individual species to whole genera.</title>
        <authorList>
            <person name="Goeker M."/>
        </authorList>
    </citation>
    <scope>NUCLEOTIDE SEQUENCE [LARGE SCALE GENOMIC DNA]</scope>
    <source>
        <strain evidence="16 17">DSM 13175</strain>
    </source>
</reference>
<keyword evidence="4 16" id="KW-0436">Ligase</keyword>
<keyword evidence="8 12" id="KW-0133">Cell shape</keyword>
<evidence type="ECO:0000256" key="11">
    <source>
        <dbReference type="ARBA" id="ARBA00023316"/>
    </source>
</evidence>
<evidence type="ECO:0000256" key="12">
    <source>
        <dbReference type="RuleBase" id="RU004135"/>
    </source>
</evidence>
<dbReference type="InterPro" id="IPR018109">
    <property type="entry name" value="Folylpolyglutamate_synth_CS"/>
</dbReference>
<evidence type="ECO:0000256" key="6">
    <source>
        <dbReference type="ARBA" id="ARBA00022741"/>
    </source>
</evidence>
<dbReference type="Gene3D" id="3.90.190.20">
    <property type="entry name" value="Mur ligase, C-terminal domain"/>
    <property type="match status" value="1"/>
</dbReference>
<dbReference type="Pfam" id="PF02875">
    <property type="entry name" value="Mur_ligase_C"/>
    <property type="match status" value="1"/>
</dbReference>
<dbReference type="InterPro" id="IPR035911">
    <property type="entry name" value="MurE/MurF_N"/>
</dbReference>
<dbReference type="GO" id="GO:0005737">
    <property type="term" value="C:cytoplasm"/>
    <property type="evidence" value="ECO:0007669"/>
    <property type="project" value="UniProtKB-SubCell"/>
</dbReference>
<keyword evidence="6" id="KW-0547">Nucleotide-binding</keyword>
<keyword evidence="10 12" id="KW-0131">Cell cycle</keyword>
<gene>
    <name evidence="16" type="ORF">CLV38_11371</name>
</gene>
<keyword evidence="9 12" id="KW-0573">Peptidoglycan synthesis</keyword>
<dbReference type="PROSITE" id="PS01011">
    <property type="entry name" value="FOLYLPOLYGLU_SYNT_1"/>
    <property type="match status" value="1"/>
</dbReference>
<dbReference type="SUPFAM" id="SSF63418">
    <property type="entry name" value="MurE/MurF N-terminal domain"/>
    <property type="match status" value="1"/>
</dbReference>
<dbReference type="NCBIfam" id="NF001126">
    <property type="entry name" value="PRK00139.1-4"/>
    <property type="match status" value="1"/>
</dbReference>
<dbReference type="InterPro" id="IPR013221">
    <property type="entry name" value="Mur_ligase_cen"/>
</dbReference>
<dbReference type="OrthoDB" id="9800958at2"/>
<dbReference type="SUPFAM" id="SSF53244">
    <property type="entry name" value="MurD-like peptide ligases, peptide-binding domain"/>
    <property type="match status" value="1"/>
</dbReference>
<keyword evidence="5 12" id="KW-0132">Cell division</keyword>
<keyword evidence="17" id="KW-1185">Reference proteome</keyword>
<evidence type="ECO:0000256" key="9">
    <source>
        <dbReference type="ARBA" id="ARBA00022984"/>
    </source>
</evidence>
<dbReference type="Pfam" id="PF08245">
    <property type="entry name" value="Mur_ligase_M"/>
    <property type="match status" value="1"/>
</dbReference>
<evidence type="ECO:0000256" key="7">
    <source>
        <dbReference type="ARBA" id="ARBA00022840"/>
    </source>
</evidence>
<evidence type="ECO:0000256" key="3">
    <source>
        <dbReference type="ARBA" id="ARBA00022490"/>
    </source>
</evidence>
<dbReference type="InterPro" id="IPR000713">
    <property type="entry name" value="Mur_ligase_N"/>
</dbReference>
<organism evidence="16 17">
    <name type="scientific">Alkalibacterium olivapovliticus</name>
    <dbReference type="NCBI Taxonomy" id="99907"/>
    <lineage>
        <taxon>Bacteria</taxon>
        <taxon>Bacillati</taxon>
        <taxon>Bacillota</taxon>
        <taxon>Bacilli</taxon>
        <taxon>Lactobacillales</taxon>
        <taxon>Carnobacteriaceae</taxon>
        <taxon>Alkalibacterium</taxon>
    </lineage>
</organism>
<evidence type="ECO:0000313" key="17">
    <source>
        <dbReference type="Proteomes" id="UP000238205"/>
    </source>
</evidence>
<dbReference type="PANTHER" id="PTHR23135:SF4">
    <property type="entry name" value="UDP-N-ACETYLMURAMOYL-L-ALANYL-D-GLUTAMATE--2,6-DIAMINOPIMELATE LIGASE MURE HOMOLOG, CHLOROPLASTIC"/>
    <property type="match status" value="1"/>
</dbReference>
<dbReference type="GO" id="GO:0071555">
    <property type="term" value="P:cell wall organization"/>
    <property type="evidence" value="ECO:0007669"/>
    <property type="project" value="UniProtKB-KW"/>
</dbReference>
<dbReference type="Pfam" id="PF01225">
    <property type="entry name" value="Mur_ligase"/>
    <property type="match status" value="1"/>
</dbReference>
<sequence length="483" mass="54141">MKWKEIVNYINEIGQHEQLNDLDISGVNERASSVRDGEIFVAIEGFEKDGHDFIEQAIDNGASVVIGQKALSDLTVPYIQVENSRKVIGALAANFYEHPSKDKIVIGITGTNGKTTTGLFTTHLLRKAGYSVSFFGTVFNEINGQRMDSSLTTPSASMIQKSLSESTDEVVVIEVSSQGLQQHRMEGMAFDYGLFTNLQHDHLDYHKTIEDYFMAKKKLFSLLKPSAKAIVNSDDHWGNKLVDILKDEQIEVLTVSETGDPHTHYAFETTVKNRLTINEQTIQAQAPLPGKYNLLNLSMAATVLSDLGHNIDQLEEMIKDLEPIPGRFEAYDLTDTVKAVIDYAHTAEALEAVLSTCKAMYPDHRLNHVFGFRGNRDSSKREKMLSTSIQYSDHTILTLDDLNGLAEEIMKNTYISMAQSYSTIEVDIIMDRSLAVKQVIDNAEEPTLILLTGKGHEDYTCTFNLPVHSDKETLDYLTDYYMD</sequence>
<evidence type="ECO:0000256" key="8">
    <source>
        <dbReference type="ARBA" id="ARBA00022960"/>
    </source>
</evidence>
<accession>A0A2T0W752</accession>
<name>A0A2T0W752_9LACT</name>
<dbReference type="GO" id="GO:0051301">
    <property type="term" value="P:cell division"/>
    <property type="evidence" value="ECO:0007669"/>
    <property type="project" value="UniProtKB-KW"/>
</dbReference>
<keyword evidence="3" id="KW-0963">Cytoplasm</keyword>
<dbReference type="PANTHER" id="PTHR23135">
    <property type="entry name" value="MUR LIGASE FAMILY MEMBER"/>
    <property type="match status" value="1"/>
</dbReference>